<dbReference type="RefSeq" id="WP_029634279.1">
    <property type="nucleotide sequence ID" value="NZ_JACJTA010000022.1"/>
</dbReference>
<name>A0ABR8GQN1_9CYAN</name>
<dbReference type="NCBIfam" id="TIGR01444">
    <property type="entry name" value="fkbM_fam"/>
    <property type="match status" value="1"/>
</dbReference>
<dbReference type="SUPFAM" id="SSF53335">
    <property type="entry name" value="S-adenosyl-L-methionine-dependent methyltransferases"/>
    <property type="match status" value="1"/>
</dbReference>
<proteinExistence type="predicted"/>
<dbReference type="InterPro" id="IPR053188">
    <property type="entry name" value="FkbM_Methyltransferase"/>
</dbReference>
<organism evidence="2 3">
    <name type="scientific">Scytonema hofmannii FACHB-248</name>
    <dbReference type="NCBI Taxonomy" id="1842502"/>
    <lineage>
        <taxon>Bacteria</taxon>
        <taxon>Bacillati</taxon>
        <taxon>Cyanobacteriota</taxon>
        <taxon>Cyanophyceae</taxon>
        <taxon>Nostocales</taxon>
        <taxon>Scytonemataceae</taxon>
        <taxon>Scytonema</taxon>
    </lineage>
</organism>
<dbReference type="Pfam" id="PF05050">
    <property type="entry name" value="Methyltransf_21"/>
    <property type="match status" value="1"/>
</dbReference>
<sequence>MQKVLKQIFKQLGYDVHRLNPSKVGTEYRPVGNMQILLEDLKYRGLMCQSILDVGANDGNWSRIAKTVFSSANCFLIEPQIEMQSYLDNFCKEFPGSNWFLVGVGASPSEMTLTIWDDLVGSSLLPSESEELKVSGKQRKIQIVTIDSLIKNNLIQIPQLVKLDIQGFELEALRGGTMLFGSTEVFILEVSLFEFLEAQPIFHEIIAFMVERGYLVYDFPGFLRRPYDGALGQVDVCFVKQDGFLRKENRWF</sequence>
<dbReference type="GO" id="GO:0008168">
    <property type="term" value="F:methyltransferase activity"/>
    <property type="evidence" value="ECO:0007669"/>
    <property type="project" value="UniProtKB-KW"/>
</dbReference>
<comment type="caution">
    <text evidence="2">The sequence shown here is derived from an EMBL/GenBank/DDBJ whole genome shotgun (WGS) entry which is preliminary data.</text>
</comment>
<keyword evidence="2" id="KW-0489">Methyltransferase</keyword>
<dbReference type="EMBL" id="JACJTA010000022">
    <property type="protein sequence ID" value="MBD2605360.1"/>
    <property type="molecule type" value="Genomic_DNA"/>
</dbReference>
<dbReference type="InterPro" id="IPR029063">
    <property type="entry name" value="SAM-dependent_MTases_sf"/>
</dbReference>
<keyword evidence="2" id="KW-0808">Transferase</keyword>
<dbReference type="Gene3D" id="3.40.50.150">
    <property type="entry name" value="Vaccinia Virus protein VP39"/>
    <property type="match status" value="1"/>
</dbReference>
<dbReference type="InterPro" id="IPR006342">
    <property type="entry name" value="FkbM_mtfrase"/>
</dbReference>
<protein>
    <submittedName>
        <fullName evidence="2">FkbM family methyltransferase</fullName>
    </submittedName>
</protein>
<dbReference type="GO" id="GO:0032259">
    <property type="term" value="P:methylation"/>
    <property type="evidence" value="ECO:0007669"/>
    <property type="project" value="UniProtKB-KW"/>
</dbReference>
<dbReference type="PANTHER" id="PTHR36973:SF4">
    <property type="entry name" value="NODULATION PROTEIN"/>
    <property type="match status" value="1"/>
</dbReference>
<accession>A0ABR8GQN1</accession>
<dbReference type="PANTHER" id="PTHR36973">
    <property type="entry name" value="SLL1456 PROTEIN-RELATED"/>
    <property type="match status" value="1"/>
</dbReference>
<feature type="domain" description="Methyltransferase FkbM" evidence="1">
    <location>
        <begin position="53"/>
        <end position="215"/>
    </location>
</feature>
<keyword evidence="3" id="KW-1185">Reference proteome</keyword>
<evidence type="ECO:0000259" key="1">
    <source>
        <dbReference type="Pfam" id="PF05050"/>
    </source>
</evidence>
<gene>
    <name evidence="2" type="ORF">H6G81_12635</name>
</gene>
<reference evidence="2 3" key="1">
    <citation type="journal article" date="2020" name="ISME J.">
        <title>Comparative genomics reveals insights into cyanobacterial evolution and habitat adaptation.</title>
        <authorList>
            <person name="Chen M.Y."/>
            <person name="Teng W.K."/>
            <person name="Zhao L."/>
            <person name="Hu C.X."/>
            <person name="Zhou Y.K."/>
            <person name="Han B.P."/>
            <person name="Song L.R."/>
            <person name="Shu W.S."/>
        </authorList>
    </citation>
    <scope>NUCLEOTIDE SEQUENCE [LARGE SCALE GENOMIC DNA]</scope>
    <source>
        <strain evidence="2 3">FACHB-248</strain>
    </source>
</reference>
<evidence type="ECO:0000313" key="3">
    <source>
        <dbReference type="Proteomes" id="UP000660380"/>
    </source>
</evidence>
<evidence type="ECO:0000313" key="2">
    <source>
        <dbReference type="EMBL" id="MBD2605360.1"/>
    </source>
</evidence>
<dbReference type="Proteomes" id="UP000660380">
    <property type="component" value="Unassembled WGS sequence"/>
</dbReference>